<name>A0A2X0JB10_9ACTN</name>
<sequence>MLSIPRRRPLVWALCAVLSAVAWVLLLTGLLTGREAAGVGLLFAGGWNLSLVPVHARPWAARRDRHAAGGEPVLDEELQNADA</sequence>
<dbReference type="AlphaFoldDB" id="A0A2X0JB10"/>
<dbReference type="RefSeq" id="WP_111501572.1">
    <property type="nucleotide sequence ID" value="NZ_QKYN01000060.1"/>
</dbReference>
<protein>
    <submittedName>
        <fullName evidence="2">Uncharacterized protein</fullName>
    </submittedName>
</protein>
<comment type="caution">
    <text evidence="2">The sequence shown here is derived from an EMBL/GenBank/DDBJ whole genome shotgun (WGS) entry which is preliminary data.</text>
</comment>
<keyword evidence="1" id="KW-0472">Membrane</keyword>
<organism evidence="2 3">
    <name type="scientific">Streptacidiphilus pinicola</name>
    <dbReference type="NCBI Taxonomy" id="2219663"/>
    <lineage>
        <taxon>Bacteria</taxon>
        <taxon>Bacillati</taxon>
        <taxon>Actinomycetota</taxon>
        <taxon>Actinomycetes</taxon>
        <taxon>Kitasatosporales</taxon>
        <taxon>Streptomycetaceae</taxon>
        <taxon>Streptacidiphilus</taxon>
    </lineage>
</organism>
<dbReference type="Proteomes" id="UP000248889">
    <property type="component" value="Unassembled WGS sequence"/>
</dbReference>
<evidence type="ECO:0000256" key="1">
    <source>
        <dbReference type="SAM" id="Phobius"/>
    </source>
</evidence>
<reference evidence="2 3" key="1">
    <citation type="submission" date="2018-06" db="EMBL/GenBank/DDBJ databases">
        <title>Streptacidiphilus pinicola sp. nov., isolated from pine grove soil.</title>
        <authorList>
            <person name="Roh S.G."/>
            <person name="Park S."/>
            <person name="Kim M.-K."/>
            <person name="Yun B.-R."/>
            <person name="Park J."/>
            <person name="Kim M.J."/>
            <person name="Kim Y.S."/>
            <person name="Kim S.B."/>
        </authorList>
    </citation>
    <scope>NUCLEOTIDE SEQUENCE [LARGE SCALE GENOMIC DNA]</scope>
    <source>
        <strain evidence="2 3">MMS16-CNU450</strain>
    </source>
</reference>
<proteinExistence type="predicted"/>
<dbReference type="EMBL" id="QKYN01000060">
    <property type="protein sequence ID" value="RAG84728.1"/>
    <property type="molecule type" value="Genomic_DNA"/>
</dbReference>
<evidence type="ECO:0000313" key="3">
    <source>
        <dbReference type="Proteomes" id="UP000248889"/>
    </source>
</evidence>
<dbReference type="OrthoDB" id="4338253at2"/>
<keyword evidence="1" id="KW-1133">Transmembrane helix</keyword>
<keyword evidence="1" id="KW-0812">Transmembrane</keyword>
<evidence type="ECO:0000313" key="2">
    <source>
        <dbReference type="EMBL" id="RAG84728.1"/>
    </source>
</evidence>
<gene>
    <name evidence="2" type="ORF">DN069_15515</name>
</gene>
<feature type="transmembrane region" description="Helical" evidence="1">
    <location>
        <begin position="37"/>
        <end position="56"/>
    </location>
</feature>
<feature type="transmembrane region" description="Helical" evidence="1">
    <location>
        <begin position="12"/>
        <end position="31"/>
    </location>
</feature>
<accession>A0A2X0JB10</accession>
<keyword evidence="3" id="KW-1185">Reference proteome</keyword>